<dbReference type="PANTHER" id="PTHR43433">
    <property type="entry name" value="HYDROLASE, ALPHA/BETA FOLD FAMILY PROTEIN"/>
    <property type="match status" value="1"/>
</dbReference>
<dbReference type="GO" id="GO:0042952">
    <property type="term" value="P:beta-ketoadipate pathway"/>
    <property type="evidence" value="ECO:0007669"/>
    <property type="project" value="InterPro"/>
</dbReference>
<dbReference type="InterPro" id="IPR000073">
    <property type="entry name" value="AB_hydrolase_1"/>
</dbReference>
<reference evidence="2 3" key="1">
    <citation type="submission" date="2014-03" db="EMBL/GenBank/DDBJ databases">
        <title>Complete genome sequence of Pseudomonas stutzeri 19SMN4.</title>
        <authorList>
            <person name="Brunet-Galmes I."/>
            <person name="Nogales B."/>
            <person name="Busquets A."/>
            <person name="Pena A."/>
            <person name="Gomila M."/>
            <person name="Garcia-Valdes E."/>
            <person name="Lalucat J."/>
            <person name="Bennasar A."/>
            <person name="Bosch R."/>
        </authorList>
    </citation>
    <scope>NUCLEOTIDE SEQUENCE [LARGE SCALE GENOMIC DNA]</scope>
    <source>
        <strain evidence="2 3">19SMN4</strain>
    </source>
</reference>
<dbReference type="InterPro" id="IPR050471">
    <property type="entry name" value="AB_hydrolase"/>
</dbReference>
<dbReference type="AlphaFoldDB" id="A0A023WVW3"/>
<dbReference type="Pfam" id="PF00561">
    <property type="entry name" value="Abhydrolase_1"/>
    <property type="match status" value="1"/>
</dbReference>
<dbReference type="OrthoDB" id="9793083at2"/>
<dbReference type="NCBIfam" id="TIGR02427">
    <property type="entry name" value="protocat_pcaD"/>
    <property type="match status" value="1"/>
</dbReference>
<dbReference type="InterPro" id="IPR029058">
    <property type="entry name" value="AB_hydrolase_fold"/>
</dbReference>
<sequence>MPSVKLADVSLNYRFDGAENAPVLVLSNSLGTNLQMWDDQIAAFAEHFRVLRYDTRGHGGSGVTPGPYSIEQLGQDVLGMLDAFGIERFAFCGLSMGGLIGQWLGIHAGERLQRLVLCNTGAKIGTDEVWNTRIDSVLAGREQTMRDMRDASIARWFTAEFAEANPAVAARITDMIASTSPDGYAANCAAVRDADYREQLATIKAPTLIVCGAKDPVTTVEHGEFIQASIPGAELVAFEAAHLSNVEAGDAFTQRVLTFLRG</sequence>
<evidence type="ECO:0000313" key="3">
    <source>
        <dbReference type="Proteomes" id="UP000025238"/>
    </source>
</evidence>
<protein>
    <submittedName>
        <fullName evidence="2">3-oxoadipate enol-lactonase</fullName>
    </submittedName>
</protein>
<organism evidence="2 3">
    <name type="scientific">Stutzerimonas stutzeri</name>
    <name type="common">Pseudomonas stutzeri</name>
    <dbReference type="NCBI Taxonomy" id="316"/>
    <lineage>
        <taxon>Bacteria</taxon>
        <taxon>Pseudomonadati</taxon>
        <taxon>Pseudomonadota</taxon>
        <taxon>Gammaproteobacteria</taxon>
        <taxon>Pseudomonadales</taxon>
        <taxon>Pseudomonadaceae</taxon>
        <taxon>Stutzerimonas</taxon>
    </lineage>
</organism>
<feature type="domain" description="AB hydrolase-1" evidence="1">
    <location>
        <begin position="22"/>
        <end position="247"/>
    </location>
</feature>
<evidence type="ECO:0000313" key="2">
    <source>
        <dbReference type="EMBL" id="AHY43870.1"/>
    </source>
</evidence>
<proteinExistence type="predicted"/>
<dbReference type="PRINTS" id="PR00111">
    <property type="entry name" value="ABHYDROLASE"/>
</dbReference>
<dbReference type="GO" id="GO:0047570">
    <property type="term" value="F:3-oxoadipate enol-lactonase activity"/>
    <property type="evidence" value="ECO:0007669"/>
    <property type="project" value="InterPro"/>
</dbReference>
<dbReference type="PATRIC" id="fig|316.97.peg.3176"/>
<dbReference type="EMBL" id="CP007509">
    <property type="protein sequence ID" value="AHY43870.1"/>
    <property type="molecule type" value="Genomic_DNA"/>
</dbReference>
<gene>
    <name evidence="2" type="ORF">UIB01_15880</name>
</gene>
<dbReference type="PANTHER" id="PTHR43433:SF5">
    <property type="entry name" value="AB HYDROLASE-1 DOMAIN-CONTAINING PROTEIN"/>
    <property type="match status" value="1"/>
</dbReference>
<name>A0A023WVW3_STUST</name>
<dbReference type="InterPro" id="IPR026968">
    <property type="entry name" value="PcaD/CatD"/>
</dbReference>
<dbReference type="KEGG" id="pstu:UIB01_15880"/>
<dbReference type="SUPFAM" id="SSF53474">
    <property type="entry name" value="alpha/beta-Hydrolases"/>
    <property type="match status" value="1"/>
</dbReference>
<dbReference type="ESTHER" id="psest-a0a023wvw3">
    <property type="family name" value="Carboxymethylbutenolide_lactonase"/>
</dbReference>
<dbReference type="Gene3D" id="3.40.50.1820">
    <property type="entry name" value="alpha/beta hydrolase"/>
    <property type="match status" value="1"/>
</dbReference>
<dbReference type="Proteomes" id="UP000025238">
    <property type="component" value="Chromosome"/>
</dbReference>
<evidence type="ECO:0000259" key="1">
    <source>
        <dbReference type="Pfam" id="PF00561"/>
    </source>
</evidence>
<accession>A0A023WVW3</accession>